<gene>
    <name evidence="1" type="ORF">Anapl_09350</name>
</gene>
<dbReference type="AlphaFoldDB" id="R0JY87"/>
<name>R0JY87_ANAPL</name>
<sequence length="315" mass="33896">MAQQRAFDPDQTWASPWDGCPSSPTINLTYQVPRVAACPDSSLLKLPHSLPGGSAFLGACLGPLLIPGEVFPPILSCALHPCVCALQLQPPHRPRQLIWGGTYSMGDARPCDAVCWRLLVPALLAGCRFGALALRSIRARHDGAVGSGGAGLRKAWLQLGLPKCMGTCSAVTLQGLVQALSGIEPAWEWVQLLRARPPRASPLIWQGMHRAGAELRLSPRFATQQTGCKPRAELGFFPGACSHRVSSWLAAPGCAQRRGTRYDCRVSGHDGWRNLSSLRGVTQPNCWGEFLAGTFLWVGAKISASSLRFSLTVPF</sequence>
<dbReference type="EMBL" id="KB742977">
    <property type="protein sequence ID" value="EOB02267.1"/>
    <property type="molecule type" value="Genomic_DNA"/>
</dbReference>
<reference evidence="2" key="1">
    <citation type="journal article" date="2013" name="Nat. Genet.">
        <title>The duck genome and transcriptome provide insight into an avian influenza virus reservoir species.</title>
        <authorList>
            <person name="Huang Y."/>
            <person name="Li Y."/>
            <person name="Burt D.W."/>
            <person name="Chen H."/>
            <person name="Zhang Y."/>
            <person name="Qian W."/>
            <person name="Kim H."/>
            <person name="Gan S."/>
            <person name="Zhao Y."/>
            <person name="Li J."/>
            <person name="Yi K."/>
            <person name="Feng H."/>
            <person name="Zhu P."/>
            <person name="Li B."/>
            <person name="Liu Q."/>
            <person name="Fairley S."/>
            <person name="Magor K.E."/>
            <person name="Du Z."/>
            <person name="Hu X."/>
            <person name="Goodman L."/>
            <person name="Tafer H."/>
            <person name="Vignal A."/>
            <person name="Lee T."/>
            <person name="Kim K.W."/>
            <person name="Sheng Z."/>
            <person name="An Y."/>
            <person name="Searle S."/>
            <person name="Herrero J."/>
            <person name="Groenen M.A."/>
            <person name="Crooijmans R.P."/>
            <person name="Faraut T."/>
            <person name="Cai Q."/>
            <person name="Webster R.G."/>
            <person name="Aldridge J.R."/>
            <person name="Warren W.C."/>
            <person name="Bartschat S."/>
            <person name="Kehr S."/>
            <person name="Marz M."/>
            <person name="Stadler P.F."/>
            <person name="Smith J."/>
            <person name="Kraus R.H."/>
            <person name="Zhao Y."/>
            <person name="Ren L."/>
            <person name="Fei J."/>
            <person name="Morisson M."/>
            <person name="Kaiser P."/>
            <person name="Griffin D.K."/>
            <person name="Rao M."/>
            <person name="Pitel F."/>
            <person name="Wang J."/>
            <person name="Li N."/>
        </authorList>
    </citation>
    <scope>NUCLEOTIDE SEQUENCE [LARGE SCALE GENOMIC DNA]</scope>
</reference>
<organism evidence="1 2">
    <name type="scientific">Anas platyrhynchos</name>
    <name type="common">Mallard</name>
    <name type="synonym">Anas boschas</name>
    <dbReference type="NCBI Taxonomy" id="8839"/>
    <lineage>
        <taxon>Eukaryota</taxon>
        <taxon>Metazoa</taxon>
        <taxon>Chordata</taxon>
        <taxon>Craniata</taxon>
        <taxon>Vertebrata</taxon>
        <taxon>Euteleostomi</taxon>
        <taxon>Archelosauria</taxon>
        <taxon>Archosauria</taxon>
        <taxon>Dinosauria</taxon>
        <taxon>Saurischia</taxon>
        <taxon>Theropoda</taxon>
        <taxon>Coelurosauria</taxon>
        <taxon>Aves</taxon>
        <taxon>Neognathae</taxon>
        <taxon>Galloanserae</taxon>
        <taxon>Anseriformes</taxon>
        <taxon>Anatidae</taxon>
        <taxon>Anatinae</taxon>
        <taxon>Anas</taxon>
    </lineage>
</organism>
<evidence type="ECO:0000313" key="1">
    <source>
        <dbReference type="EMBL" id="EOB02267.1"/>
    </source>
</evidence>
<accession>R0JY87</accession>
<evidence type="ECO:0000313" key="2">
    <source>
        <dbReference type="Proteomes" id="UP000296049"/>
    </source>
</evidence>
<protein>
    <submittedName>
        <fullName evidence="1">Uncharacterized protein</fullName>
    </submittedName>
</protein>
<proteinExistence type="predicted"/>
<keyword evidence="2" id="KW-1185">Reference proteome</keyword>
<dbReference type="Proteomes" id="UP000296049">
    <property type="component" value="Unassembled WGS sequence"/>
</dbReference>